<accession>A0A0D7W3D3</accession>
<dbReference type="Gene3D" id="3.30.750.24">
    <property type="entry name" value="STAS domain"/>
    <property type="match status" value="1"/>
</dbReference>
<dbReference type="EMBL" id="JTDV01000010">
    <property type="protein sequence ID" value="KJD32170.1"/>
    <property type="molecule type" value="Genomic_DNA"/>
</dbReference>
<dbReference type="SUPFAM" id="SSF52091">
    <property type="entry name" value="SpoIIaa-like"/>
    <property type="match status" value="1"/>
</dbReference>
<dbReference type="Proteomes" id="UP000032361">
    <property type="component" value="Unassembled WGS sequence"/>
</dbReference>
<proteinExistence type="predicted"/>
<sequence length="94" mass="10790">MLRKMTMEIISKNKIFVIEGEIDASNVSQFKNEIIALFNRYSEIILNVDKVKSISLAGIKAFIELNLFAFEKKKVLSVEGKQISEFYNQNISNL</sequence>
<dbReference type="STRING" id="1382798.PK35_11225"/>
<evidence type="ECO:0000313" key="2">
    <source>
        <dbReference type="EMBL" id="KJD32170.1"/>
    </source>
</evidence>
<dbReference type="PATRIC" id="fig|1382798.3.peg.802"/>
<feature type="domain" description="STAS" evidence="1">
    <location>
        <begin position="3"/>
        <end position="65"/>
    </location>
</feature>
<name>A0A0D7W3D3_9FLAO</name>
<dbReference type="Pfam" id="PF01740">
    <property type="entry name" value="STAS"/>
    <property type="match status" value="1"/>
</dbReference>
<dbReference type="EMBL" id="JTDV01000010">
    <property type="protein sequence ID" value="KJD32332.1"/>
    <property type="molecule type" value="Genomic_DNA"/>
</dbReference>
<evidence type="ECO:0000313" key="3">
    <source>
        <dbReference type="EMBL" id="KJD32332.1"/>
    </source>
</evidence>
<gene>
    <name evidence="2" type="ORF">PK35_11225</name>
    <name evidence="3" type="ORF">PK35_12110</name>
</gene>
<organism evidence="3 4">
    <name type="scientific">Neotamlana nanhaiensis</name>
    <dbReference type="NCBI Taxonomy" id="1382798"/>
    <lineage>
        <taxon>Bacteria</taxon>
        <taxon>Pseudomonadati</taxon>
        <taxon>Bacteroidota</taxon>
        <taxon>Flavobacteriia</taxon>
        <taxon>Flavobacteriales</taxon>
        <taxon>Flavobacteriaceae</taxon>
        <taxon>Neotamlana</taxon>
    </lineage>
</organism>
<dbReference type="InterPro" id="IPR002645">
    <property type="entry name" value="STAS_dom"/>
</dbReference>
<evidence type="ECO:0000259" key="1">
    <source>
        <dbReference type="PROSITE" id="PS50801"/>
    </source>
</evidence>
<keyword evidence="4" id="KW-1185">Reference proteome</keyword>
<comment type="caution">
    <text evidence="3">The sequence shown here is derived from an EMBL/GenBank/DDBJ whole genome shotgun (WGS) entry which is preliminary data.</text>
</comment>
<evidence type="ECO:0000313" key="4">
    <source>
        <dbReference type="Proteomes" id="UP000032361"/>
    </source>
</evidence>
<dbReference type="InterPro" id="IPR036513">
    <property type="entry name" value="STAS_dom_sf"/>
</dbReference>
<dbReference type="PROSITE" id="PS50801">
    <property type="entry name" value="STAS"/>
    <property type="match status" value="1"/>
</dbReference>
<reference evidence="3 4" key="1">
    <citation type="journal article" date="2015" name="Antonie Van Leeuwenhoek">
        <title>Tamlana nanhaiensis sp. nov., isolated from surface seawater collected from the South China Sea.</title>
        <authorList>
            <person name="Liu X."/>
            <person name="Lai Q."/>
            <person name="Du Y."/>
            <person name="Li G."/>
            <person name="Sun F."/>
            <person name="Shao Z."/>
        </authorList>
    </citation>
    <scope>NUCLEOTIDE SEQUENCE [LARGE SCALE GENOMIC DNA]</scope>
    <source>
        <strain evidence="3 4">FHC16</strain>
    </source>
</reference>
<dbReference type="AlphaFoldDB" id="A0A0D7W3D3"/>
<dbReference type="OrthoDB" id="1163458at2"/>
<protein>
    <recommendedName>
        <fullName evidence="1">STAS domain-containing protein</fullName>
    </recommendedName>
</protein>